<evidence type="ECO:0000313" key="2">
    <source>
        <dbReference type="EMBL" id="TQS43313.1"/>
    </source>
</evidence>
<dbReference type="Proteomes" id="UP000317982">
    <property type="component" value="Unassembled WGS sequence"/>
</dbReference>
<feature type="domain" description="AB hydrolase-1" evidence="1">
    <location>
        <begin position="9"/>
        <end position="255"/>
    </location>
</feature>
<dbReference type="AlphaFoldDB" id="A0A545APT6"/>
<protein>
    <submittedName>
        <fullName evidence="2">Alpha/beta fold hydrolase</fullName>
    </submittedName>
</protein>
<dbReference type="PANTHER" id="PTHR43194:SF2">
    <property type="entry name" value="PEROXISOMAL MEMBRANE PROTEIN LPX1"/>
    <property type="match status" value="1"/>
</dbReference>
<accession>A0A545APT6</accession>
<proteinExistence type="predicted"/>
<comment type="caution">
    <text evidence="2">The sequence shown here is derived from an EMBL/GenBank/DDBJ whole genome shotgun (WGS) entry which is preliminary data.</text>
</comment>
<dbReference type="InterPro" id="IPR050228">
    <property type="entry name" value="Carboxylesterase_BioH"/>
</dbReference>
<dbReference type="InterPro" id="IPR029058">
    <property type="entry name" value="AB_hydrolase_fold"/>
</dbReference>
<evidence type="ECO:0000313" key="3">
    <source>
        <dbReference type="Proteomes" id="UP000317982"/>
    </source>
</evidence>
<dbReference type="GO" id="GO:0016787">
    <property type="term" value="F:hydrolase activity"/>
    <property type="evidence" value="ECO:0007669"/>
    <property type="project" value="UniProtKB-KW"/>
</dbReference>
<dbReference type="Gene3D" id="3.40.50.1820">
    <property type="entry name" value="alpha/beta hydrolase"/>
    <property type="match status" value="1"/>
</dbReference>
<sequence length="274" mass="29520">MTSEAGIPVVFVHGLWIQASSWAPWIELYRNAGYRPIAPGWPGDGETATETRAHPGRLAGVGLDEITAHYAGIIAGLDEPPIVIGHSVGGAVVQKLNGLASLRAAVVISPAPVRGVRALPLAQLRSSFPVLRNPGNTKRTVALTVEQFRYGFGNALSRSESDELYEAYAIPGPGRPIFEVATSNLRRRSPASVDTRTASRAPLLFVAAEHDHTVPAVVTRAAYRLYRDSPAVTELLELSGKAHSCVFDHGWADVAGRIEGWLERRVREAPSPQK</sequence>
<reference evidence="2 3" key="1">
    <citation type="submission" date="2019-07" db="EMBL/GenBank/DDBJ databases">
        <title>Cryptosporangium phraense sp. nov., isolated from plant litter.</title>
        <authorList>
            <person name="Suriyachadkun C."/>
        </authorList>
    </citation>
    <scope>NUCLEOTIDE SEQUENCE [LARGE SCALE GENOMIC DNA]</scope>
    <source>
        <strain evidence="2 3">A-T 5661</strain>
    </source>
</reference>
<dbReference type="InParanoid" id="A0A545APT6"/>
<evidence type="ECO:0000259" key="1">
    <source>
        <dbReference type="Pfam" id="PF12697"/>
    </source>
</evidence>
<dbReference type="RefSeq" id="WP_142706011.1">
    <property type="nucleotide sequence ID" value="NZ_VIRS01000013.1"/>
</dbReference>
<name>A0A545APT6_9ACTN</name>
<dbReference type="SUPFAM" id="SSF53474">
    <property type="entry name" value="alpha/beta-Hydrolases"/>
    <property type="match status" value="1"/>
</dbReference>
<dbReference type="InterPro" id="IPR000073">
    <property type="entry name" value="AB_hydrolase_1"/>
</dbReference>
<dbReference type="Pfam" id="PF12697">
    <property type="entry name" value="Abhydrolase_6"/>
    <property type="match status" value="1"/>
</dbReference>
<keyword evidence="3" id="KW-1185">Reference proteome</keyword>
<gene>
    <name evidence="2" type="ORF">FL583_18895</name>
</gene>
<dbReference type="PANTHER" id="PTHR43194">
    <property type="entry name" value="HYDROLASE ALPHA/BETA FOLD FAMILY"/>
    <property type="match status" value="1"/>
</dbReference>
<dbReference type="OrthoDB" id="3810256at2"/>
<dbReference type="EMBL" id="VIRS01000013">
    <property type="protein sequence ID" value="TQS43313.1"/>
    <property type="molecule type" value="Genomic_DNA"/>
</dbReference>
<keyword evidence="2" id="KW-0378">Hydrolase</keyword>
<organism evidence="2 3">
    <name type="scientific">Cryptosporangium phraense</name>
    <dbReference type="NCBI Taxonomy" id="2593070"/>
    <lineage>
        <taxon>Bacteria</taxon>
        <taxon>Bacillati</taxon>
        <taxon>Actinomycetota</taxon>
        <taxon>Actinomycetes</taxon>
        <taxon>Cryptosporangiales</taxon>
        <taxon>Cryptosporangiaceae</taxon>
        <taxon>Cryptosporangium</taxon>
    </lineage>
</organism>